<feature type="compositionally biased region" description="Basic and acidic residues" evidence="1">
    <location>
        <begin position="55"/>
        <end position="96"/>
    </location>
</feature>
<sequence>MQEMTEDKVVLGGWEFTYDKYGNWINVEFKRQYAGEGDYKEQPHDQPASTVNMPEYRHGNDEHYENRLSNKPTIEKDQTKYKDGDQPEVQLHESISRNDSATWKDPWRYCLLCIEEDSPIKIAYHNDHEAYAAAKQAIKRHIRLL</sequence>
<evidence type="ECO:0000256" key="1">
    <source>
        <dbReference type="SAM" id="MobiDB-lite"/>
    </source>
</evidence>
<name>U4L3P0_PYROM</name>
<protein>
    <submittedName>
        <fullName evidence="2">Uncharacterized protein</fullName>
    </submittedName>
</protein>
<feature type="region of interest" description="Disordered" evidence="1">
    <location>
        <begin position="36"/>
        <end position="97"/>
    </location>
</feature>
<dbReference type="AlphaFoldDB" id="U4L3P0"/>
<evidence type="ECO:0000313" key="3">
    <source>
        <dbReference type="Proteomes" id="UP000018144"/>
    </source>
</evidence>
<evidence type="ECO:0000313" key="2">
    <source>
        <dbReference type="EMBL" id="CCX06928.1"/>
    </source>
</evidence>
<accession>U4L3P0</accession>
<dbReference type="EMBL" id="HF935323">
    <property type="protein sequence ID" value="CCX06928.1"/>
    <property type="molecule type" value="Genomic_DNA"/>
</dbReference>
<reference evidence="2 3" key="1">
    <citation type="journal article" date="2013" name="PLoS Genet.">
        <title>The genome and development-dependent transcriptomes of Pyronema confluens: a window into fungal evolution.</title>
        <authorList>
            <person name="Traeger S."/>
            <person name="Altegoer F."/>
            <person name="Freitag M."/>
            <person name="Gabaldon T."/>
            <person name="Kempken F."/>
            <person name="Kumar A."/>
            <person name="Marcet-Houben M."/>
            <person name="Poggeler S."/>
            <person name="Stajich J.E."/>
            <person name="Nowrousian M."/>
        </authorList>
    </citation>
    <scope>NUCLEOTIDE SEQUENCE [LARGE SCALE GENOMIC DNA]</scope>
    <source>
        <strain evidence="3">CBS 100304</strain>
        <tissue evidence="2">Vegetative mycelium</tissue>
    </source>
</reference>
<gene>
    <name evidence="2" type="ORF">PCON_06515</name>
</gene>
<keyword evidence="3" id="KW-1185">Reference proteome</keyword>
<dbReference type="Proteomes" id="UP000018144">
    <property type="component" value="Unassembled WGS sequence"/>
</dbReference>
<proteinExistence type="predicted"/>
<organism evidence="2 3">
    <name type="scientific">Pyronema omphalodes (strain CBS 100304)</name>
    <name type="common">Pyronema confluens</name>
    <dbReference type="NCBI Taxonomy" id="1076935"/>
    <lineage>
        <taxon>Eukaryota</taxon>
        <taxon>Fungi</taxon>
        <taxon>Dikarya</taxon>
        <taxon>Ascomycota</taxon>
        <taxon>Pezizomycotina</taxon>
        <taxon>Pezizomycetes</taxon>
        <taxon>Pezizales</taxon>
        <taxon>Pyronemataceae</taxon>
        <taxon>Pyronema</taxon>
    </lineage>
</organism>